<evidence type="ECO:0000256" key="4">
    <source>
        <dbReference type="ARBA" id="ARBA00022833"/>
    </source>
</evidence>
<feature type="compositionally biased region" description="Basic and acidic residues" evidence="6">
    <location>
        <begin position="245"/>
        <end position="256"/>
    </location>
</feature>
<reference evidence="7" key="2">
    <citation type="submission" date="2016-05" db="EMBL/GenBank/DDBJ databases">
        <title>Comparative analysis highlights variable genome content of wheat rusts and divergence of the mating loci.</title>
        <authorList>
            <person name="Cuomo C.A."/>
            <person name="Bakkeren G."/>
            <person name="Szabo L."/>
            <person name="Khalil H."/>
            <person name="Joly D."/>
            <person name="Goldberg J."/>
            <person name="Young S."/>
            <person name="Zeng Q."/>
            <person name="Fellers J."/>
        </authorList>
    </citation>
    <scope>NUCLEOTIDE SEQUENCE [LARGE SCALE GENOMIC DNA]</scope>
    <source>
        <strain evidence="7">1-1 BBBD Race 1</strain>
    </source>
</reference>
<dbReference type="VEuPathDB" id="FungiDB:PTTG_30428"/>
<dbReference type="InterPro" id="IPR052035">
    <property type="entry name" value="ZnF_BED_domain_contain"/>
</dbReference>
<accession>A0A180FYS1</accession>
<evidence type="ECO:0000313" key="8">
    <source>
        <dbReference type="EnsemblFungi" id="PTTG_30428-t43_1-p1"/>
    </source>
</evidence>
<protein>
    <recommendedName>
        <fullName evidence="10">DUF659 domain-containing protein</fullName>
    </recommendedName>
</protein>
<evidence type="ECO:0000256" key="5">
    <source>
        <dbReference type="ARBA" id="ARBA00023242"/>
    </source>
</evidence>
<evidence type="ECO:0000313" key="9">
    <source>
        <dbReference type="Proteomes" id="UP000005240"/>
    </source>
</evidence>
<dbReference type="EMBL" id="ADAS02003574">
    <property type="protein sequence ID" value="OAV85564.1"/>
    <property type="molecule type" value="Genomic_DNA"/>
</dbReference>
<evidence type="ECO:0000256" key="6">
    <source>
        <dbReference type="SAM" id="MobiDB-lite"/>
    </source>
</evidence>
<proteinExistence type="predicted"/>
<gene>
    <name evidence="7" type="ORF">PTTG_30428</name>
</gene>
<dbReference type="EnsemblFungi" id="PTTG_30428-t43_1">
    <property type="protein sequence ID" value="PTTG_30428-t43_1-p1"/>
    <property type="gene ID" value="PTTG_30428"/>
</dbReference>
<keyword evidence="2" id="KW-0479">Metal-binding</keyword>
<evidence type="ECO:0000313" key="7">
    <source>
        <dbReference type="EMBL" id="OAV85564.1"/>
    </source>
</evidence>
<evidence type="ECO:0000256" key="2">
    <source>
        <dbReference type="ARBA" id="ARBA00022723"/>
    </source>
</evidence>
<organism evidence="7">
    <name type="scientific">Puccinia triticina (isolate 1-1 / race 1 (BBBD))</name>
    <name type="common">Brown leaf rust fungus</name>
    <dbReference type="NCBI Taxonomy" id="630390"/>
    <lineage>
        <taxon>Eukaryota</taxon>
        <taxon>Fungi</taxon>
        <taxon>Dikarya</taxon>
        <taxon>Basidiomycota</taxon>
        <taxon>Pucciniomycotina</taxon>
        <taxon>Pucciniomycetes</taxon>
        <taxon>Pucciniales</taxon>
        <taxon>Pucciniaceae</taxon>
        <taxon>Puccinia</taxon>
    </lineage>
</organism>
<sequence length="403" mass="45120">RIAANGQILSYKSYLVPELSKQLDKNNQRVIAYPCKICGTKINRPTLDLSCSNLIKHAATCLQKQSKQKSNVNLAHVGIKGTGDIDPKEVPQLCVVWCAEAARPFSALVNASHKAILPPTVVKNLPARRVVSEDIHRLYSAIQQNYKSVLEAHKGALYLGVDAWQSPNGFDILGIIIYRLAGDLLGEPKLEAMPLDFVRLSQSHTGHYLAETVHIVVEKFGIQQKLCGIVSNNATNNNVMVKELKKQQWPRFKGEPQSKQGPKKKQKKTTWDDSDYSESSNNDMEGNINFFQAKEDATYCSDNDDESEAGLYDPKEPDEFELLGLDDIDHPSNKEEDDQYTTKGCRNSLAKFCAIAKKLKYLPNSKAEFVDICRENGCDTPHNVERDVQTQWNSTLVQINSII</sequence>
<dbReference type="Proteomes" id="UP000005240">
    <property type="component" value="Unassembled WGS sequence"/>
</dbReference>
<evidence type="ECO:0000256" key="1">
    <source>
        <dbReference type="ARBA" id="ARBA00004123"/>
    </source>
</evidence>
<reference evidence="7" key="1">
    <citation type="submission" date="2009-11" db="EMBL/GenBank/DDBJ databases">
        <authorList>
            <consortium name="The Broad Institute Genome Sequencing Platform"/>
            <person name="Ward D."/>
            <person name="Feldgarden M."/>
            <person name="Earl A."/>
            <person name="Young S.K."/>
            <person name="Zeng Q."/>
            <person name="Koehrsen M."/>
            <person name="Alvarado L."/>
            <person name="Berlin A."/>
            <person name="Bochicchio J."/>
            <person name="Borenstein D."/>
            <person name="Chapman S.B."/>
            <person name="Chen Z."/>
            <person name="Engels R."/>
            <person name="Freedman E."/>
            <person name="Gellesch M."/>
            <person name="Goldberg J."/>
            <person name="Griggs A."/>
            <person name="Gujja S."/>
            <person name="Heilman E."/>
            <person name="Heiman D."/>
            <person name="Hepburn T."/>
            <person name="Howarth C."/>
            <person name="Jen D."/>
            <person name="Larson L."/>
            <person name="Lewis B."/>
            <person name="Mehta T."/>
            <person name="Park D."/>
            <person name="Pearson M."/>
            <person name="Roberts A."/>
            <person name="Saif S."/>
            <person name="Shea T."/>
            <person name="Shenoy N."/>
            <person name="Sisk P."/>
            <person name="Stolte C."/>
            <person name="Sykes S."/>
            <person name="Thomson T."/>
            <person name="Walk T."/>
            <person name="White J."/>
            <person name="Yandava C."/>
            <person name="Izard J."/>
            <person name="Baranova O.V."/>
            <person name="Blanton J.M."/>
            <person name="Tanner A.C."/>
            <person name="Dewhirst F.E."/>
            <person name="Haas B."/>
            <person name="Nusbaum C."/>
            <person name="Birren B."/>
        </authorList>
    </citation>
    <scope>NUCLEOTIDE SEQUENCE [LARGE SCALE GENOMIC DNA]</scope>
    <source>
        <strain evidence="7">1-1 BBBD Race 1</strain>
    </source>
</reference>
<feature type="non-terminal residue" evidence="7">
    <location>
        <position position="1"/>
    </location>
</feature>
<name>A0A180FYS1_PUCT1</name>
<reference evidence="8 9" key="3">
    <citation type="journal article" date="2017" name="G3 (Bethesda)">
        <title>Comparative analysis highlights variable genome content of wheat rusts and divergence of the mating loci.</title>
        <authorList>
            <person name="Cuomo C.A."/>
            <person name="Bakkeren G."/>
            <person name="Khalil H.B."/>
            <person name="Panwar V."/>
            <person name="Joly D."/>
            <person name="Linning R."/>
            <person name="Sakthikumar S."/>
            <person name="Song X."/>
            <person name="Adiconis X."/>
            <person name="Fan L."/>
            <person name="Goldberg J.M."/>
            <person name="Levin J.Z."/>
            <person name="Young S."/>
            <person name="Zeng Q."/>
            <person name="Anikster Y."/>
            <person name="Bruce M."/>
            <person name="Wang M."/>
            <person name="Yin C."/>
            <person name="McCallum B."/>
            <person name="Szabo L.J."/>
            <person name="Hulbert S."/>
            <person name="Chen X."/>
            <person name="Fellers J.P."/>
        </authorList>
    </citation>
    <scope>NUCLEOTIDE SEQUENCE</scope>
    <source>
        <strain evidence="8">isolate 1-1 / race 1 (BBBD)</strain>
        <strain evidence="9">Isolate 1-1 / race 1 (BBBD)</strain>
    </source>
</reference>
<dbReference type="PANTHER" id="PTHR46481">
    <property type="entry name" value="ZINC FINGER BED DOMAIN-CONTAINING PROTEIN 4"/>
    <property type="match status" value="1"/>
</dbReference>
<keyword evidence="9" id="KW-1185">Reference proteome</keyword>
<comment type="subcellular location">
    <subcellularLocation>
        <location evidence="1">Nucleus</location>
    </subcellularLocation>
</comment>
<dbReference type="GO" id="GO:0008270">
    <property type="term" value="F:zinc ion binding"/>
    <property type="evidence" value="ECO:0007669"/>
    <property type="project" value="UniProtKB-KW"/>
</dbReference>
<evidence type="ECO:0008006" key="10">
    <source>
        <dbReference type="Google" id="ProtNLM"/>
    </source>
</evidence>
<dbReference type="STRING" id="630390.A0A180FYS1"/>
<dbReference type="GO" id="GO:0005634">
    <property type="term" value="C:nucleus"/>
    <property type="evidence" value="ECO:0007669"/>
    <property type="project" value="UniProtKB-SubCell"/>
</dbReference>
<reference evidence="8" key="4">
    <citation type="submission" date="2025-05" db="UniProtKB">
        <authorList>
            <consortium name="EnsemblFungi"/>
        </authorList>
    </citation>
    <scope>IDENTIFICATION</scope>
    <source>
        <strain evidence="8">isolate 1-1 / race 1 (BBBD)</strain>
    </source>
</reference>
<dbReference type="AlphaFoldDB" id="A0A180FYS1"/>
<feature type="region of interest" description="Disordered" evidence="6">
    <location>
        <begin position="245"/>
        <end position="285"/>
    </location>
</feature>
<keyword evidence="3" id="KW-0863">Zinc-finger</keyword>
<keyword evidence="5" id="KW-0539">Nucleus</keyword>
<keyword evidence="4" id="KW-0862">Zinc</keyword>
<evidence type="ECO:0000256" key="3">
    <source>
        <dbReference type="ARBA" id="ARBA00022771"/>
    </source>
</evidence>
<dbReference type="PANTHER" id="PTHR46481:SF10">
    <property type="entry name" value="ZINC FINGER BED DOMAIN-CONTAINING PROTEIN 39"/>
    <property type="match status" value="1"/>
</dbReference>
<dbReference type="OrthoDB" id="1607513at2759"/>